<dbReference type="Pfam" id="PF00702">
    <property type="entry name" value="Hydrolase"/>
    <property type="match status" value="1"/>
</dbReference>
<dbReference type="NCBIfam" id="TIGR03351">
    <property type="entry name" value="PhnX-like"/>
    <property type="match status" value="1"/>
</dbReference>
<comment type="caution">
    <text evidence="1">The sequence shown here is derived from an EMBL/GenBank/DDBJ whole genome shotgun (WGS) entry which is preliminary data.</text>
</comment>
<dbReference type="PANTHER" id="PTHR43434">
    <property type="entry name" value="PHOSPHOGLYCOLATE PHOSPHATASE"/>
    <property type="match status" value="1"/>
</dbReference>
<dbReference type="GO" id="GO:0006281">
    <property type="term" value="P:DNA repair"/>
    <property type="evidence" value="ECO:0007669"/>
    <property type="project" value="TreeGrafter"/>
</dbReference>
<dbReference type="RefSeq" id="WP_310274265.1">
    <property type="nucleotide sequence ID" value="NZ_JAVDXW010000001.1"/>
</dbReference>
<dbReference type="PANTHER" id="PTHR43434:SF19">
    <property type="entry name" value="PHOSPHONOACETALDEHYDE HYDROLASE"/>
    <property type="match status" value="1"/>
</dbReference>
<dbReference type="Gene3D" id="3.40.50.1000">
    <property type="entry name" value="HAD superfamily/HAD-like"/>
    <property type="match status" value="1"/>
</dbReference>
<accession>A0AAE3ZFD1</accession>
<protein>
    <submittedName>
        <fullName evidence="1">Phosphonatase-like hydrolase</fullName>
    </submittedName>
</protein>
<dbReference type="InterPro" id="IPR036412">
    <property type="entry name" value="HAD-like_sf"/>
</dbReference>
<dbReference type="SUPFAM" id="SSF56784">
    <property type="entry name" value="HAD-like"/>
    <property type="match status" value="1"/>
</dbReference>
<dbReference type="InterPro" id="IPR050155">
    <property type="entry name" value="HAD-like_hydrolase_sf"/>
</dbReference>
<dbReference type="SFLD" id="SFLDG01129">
    <property type="entry name" value="C1.5:_HAD__Beta-PGM__Phosphata"/>
    <property type="match status" value="1"/>
</dbReference>
<organism evidence="1 2">
    <name type="scientific">Haloactinomyces albus</name>
    <dbReference type="NCBI Taxonomy" id="1352928"/>
    <lineage>
        <taxon>Bacteria</taxon>
        <taxon>Bacillati</taxon>
        <taxon>Actinomycetota</taxon>
        <taxon>Actinomycetes</taxon>
        <taxon>Actinopolysporales</taxon>
        <taxon>Actinopolysporaceae</taxon>
        <taxon>Haloactinomyces</taxon>
    </lineage>
</organism>
<proteinExistence type="predicted"/>
<dbReference type="SFLD" id="SFLDS00003">
    <property type="entry name" value="Haloacid_Dehalogenase"/>
    <property type="match status" value="1"/>
</dbReference>
<dbReference type="Proteomes" id="UP001180845">
    <property type="component" value="Unassembled WGS sequence"/>
</dbReference>
<keyword evidence="1" id="KW-0378">Hydrolase</keyword>
<reference evidence="1" key="1">
    <citation type="submission" date="2023-07" db="EMBL/GenBank/DDBJ databases">
        <title>Sequencing the genomes of 1000 actinobacteria strains.</title>
        <authorList>
            <person name="Klenk H.-P."/>
        </authorList>
    </citation>
    <scope>NUCLEOTIDE SEQUENCE</scope>
    <source>
        <strain evidence="1">DSM 45977</strain>
    </source>
</reference>
<dbReference type="InterPro" id="IPR023214">
    <property type="entry name" value="HAD_sf"/>
</dbReference>
<dbReference type="EMBL" id="JAVDXW010000001">
    <property type="protein sequence ID" value="MDR7302603.1"/>
    <property type="molecule type" value="Genomic_DNA"/>
</dbReference>
<dbReference type="InterPro" id="IPR022468">
    <property type="entry name" value="PhnX-like"/>
</dbReference>
<sequence>MSRRIRLAVLDMAGTTVVDDGLVERAFTTAIARVGVTESDDAHPGMLDYVRRTMGESKITVFRALLDGDESRAQEANSAFENAYAELVSEGCCTGIDGAAETIHRLRGIGVHVALTTGFATSTQDRILDALGWHELVDLALTPARAGRGRPYPDMVLTALLRLGIDDVREVAVVGDTGYDMTTGLRAGAGIVAGVLTGAHDSDVLTEAGATHVLTSIRELPGLLTAP</sequence>
<dbReference type="GO" id="GO:0005829">
    <property type="term" value="C:cytosol"/>
    <property type="evidence" value="ECO:0007669"/>
    <property type="project" value="TreeGrafter"/>
</dbReference>
<dbReference type="AlphaFoldDB" id="A0AAE3ZFD1"/>
<name>A0AAE3ZFD1_9ACTN</name>
<gene>
    <name evidence="1" type="ORF">JOF55_002784</name>
</gene>
<keyword evidence="2" id="KW-1185">Reference proteome</keyword>
<evidence type="ECO:0000313" key="1">
    <source>
        <dbReference type="EMBL" id="MDR7302603.1"/>
    </source>
</evidence>
<evidence type="ECO:0000313" key="2">
    <source>
        <dbReference type="Proteomes" id="UP001180845"/>
    </source>
</evidence>
<dbReference type="GO" id="GO:0008967">
    <property type="term" value="F:phosphoglycolate phosphatase activity"/>
    <property type="evidence" value="ECO:0007669"/>
    <property type="project" value="TreeGrafter"/>
</dbReference>